<organism evidence="2 3">
    <name type="scientific">Agromyces lapidis</name>
    <dbReference type="NCBI Taxonomy" id="279574"/>
    <lineage>
        <taxon>Bacteria</taxon>
        <taxon>Bacillati</taxon>
        <taxon>Actinomycetota</taxon>
        <taxon>Actinomycetes</taxon>
        <taxon>Micrococcales</taxon>
        <taxon>Microbacteriaceae</taxon>
        <taxon>Agromyces</taxon>
    </lineage>
</organism>
<keyword evidence="1" id="KW-0472">Membrane</keyword>
<reference evidence="2 3" key="1">
    <citation type="submission" date="2024-09" db="EMBL/GenBank/DDBJ databases">
        <authorList>
            <person name="Sun Q."/>
            <person name="Mori K."/>
        </authorList>
    </citation>
    <scope>NUCLEOTIDE SEQUENCE [LARGE SCALE GENOMIC DNA]</scope>
    <source>
        <strain evidence="2 3">JCM 14321</strain>
    </source>
</reference>
<keyword evidence="1" id="KW-1133">Transmembrane helix</keyword>
<evidence type="ECO:0000313" key="2">
    <source>
        <dbReference type="EMBL" id="MFB9641300.1"/>
    </source>
</evidence>
<name>A0ABV5SLT8_9MICO</name>
<keyword evidence="3" id="KW-1185">Reference proteome</keyword>
<dbReference type="EMBL" id="JBHMBL010000001">
    <property type="protein sequence ID" value="MFB9641300.1"/>
    <property type="molecule type" value="Genomic_DNA"/>
</dbReference>
<evidence type="ECO:0000313" key="3">
    <source>
        <dbReference type="Proteomes" id="UP001589667"/>
    </source>
</evidence>
<keyword evidence="1" id="KW-0812">Transmembrane</keyword>
<dbReference type="PROSITE" id="PS51257">
    <property type="entry name" value="PROKAR_LIPOPROTEIN"/>
    <property type="match status" value="1"/>
</dbReference>
<sequence>MVETLRTGRWIVAVVVVTSILLLTGCGYGSSSSASYQAPDCDGVLASALQGVRADDTSGDTDSKFQWLTENCSQEFEILVDYTSARASAQGQFGPDACDELSQYLVPEAIDLLRADGLCTSGTGAVAAPAPAEQPGGGVAWNEAAGLAGTEQRVCGPLAGDGYSEDDVFLNLGLDYPDPGRFQIVVWDVGGLEPIAYGSTLCTSGVITLYNGVAQIELEDPGLIAIYE</sequence>
<protein>
    <submittedName>
        <fullName evidence="2">Uncharacterized protein</fullName>
    </submittedName>
</protein>
<gene>
    <name evidence="2" type="ORF">ACFFQV_03250</name>
</gene>
<dbReference type="Proteomes" id="UP001589667">
    <property type="component" value="Unassembled WGS sequence"/>
</dbReference>
<proteinExistence type="predicted"/>
<evidence type="ECO:0000256" key="1">
    <source>
        <dbReference type="SAM" id="Phobius"/>
    </source>
</evidence>
<accession>A0ABV5SLT8</accession>
<dbReference type="RefSeq" id="WP_157422911.1">
    <property type="nucleotide sequence ID" value="NZ_BAAANI010000006.1"/>
</dbReference>
<feature type="transmembrane region" description="Helical" evidence="1">
    <location>
        <begin position="12"/>
        <end position="31"/>
    </location>
</feature>
<comment type="caution">
    <text evidence="2">The sequence shown here is derived from an EMBL/GenBank/DDBJ whole genome shotgun (WGS) entry which is preliminary data.</text>
</comment>